<dbReference type="EMBL" id="JARKNE010000005">
    <property type="protein sequence ID" value="KAK5833236.1"/>
    <property type="molecule type" value="Genomic_DNA"/>
</dbReference>
<dbReference type="PANTHER" id="PTHR46033">
    <property type="entry name" value="PROTEIN MAIN-LIKE 2"/>
    <property type="match status" value="1"/>
</dbReference>
<sequence>MSGDYKLNLQLISSLVERWKPETHTFHLRCGECTITLEDIALQFGLPVDGPVSTGSRIVPNKVTLCQSLLKKGNFNARQISKFGACKVATTSSGLQWLRETKLGIYHIVHVISRDVSSHEPEVNVDRWNHGPSYMGLPKFEWMSYANTDVISCIPSEVLRNQQMWDVKVSLIVYTRVEMHEINRVLWQFKWRQRISPPPQYLKDLHKVDMWGKDNID</sequence>
<dbReference type="InterPro" id="IPR044824">
    <property type="entry name" value="MAIN-like"/>
</dbReference>
<evidence type="ECO:0000313" key="3">
    <source>
        <dbReference type="Proteomes" id="UP001358586"/>
    </source>
</evidence>
<reference evidence="2 3" key="1">
    <citation type="submission" date="2023-03" db="EMBL/GenBank/DDBJ databases">
        <title>WGS of Gossypium arboreum.</title>
        <authorList>
            <person name="Yu D."/>
        </authorList>
    </citation>
    <scope>NUCLEOTIDE SEQUENCE [LARGE SCALE GENOMIC DNA]</scope>
    <source>
        <tissue evidence="2">Leaf</tissue>
    </source>
</reference>
<comment type="caution">
    <text evidence="2">The sequence shown here is derived from an EMBL/GenBank/DDBJ whole genome shotgun (WGS) entry which is preliminary data.</text>
</comment>
<dbReference type="Proteomes" id="UP001358586">
    <property type="component" value="Chromosome 5"/>
</dbReference>
<keyword evidence="3" id="KW-1185">Reference proteome</keyword>
<evidence type="ECO:0000313" key="2">
    <source>
        <dbReference type="EMBL" id="KAK5833236.1"/>
    </source>
</evidence>
<protein>
    <recommendedName>
        <fullName evidence="1">Aminotransferase-like plant mobile domain-containing protein</fullName>
    </recommendedName>
</protein>
<name>A0ABR0Q240_GOSAR</name>
<dbReference type="InterPro" id="IPR019557">
    <property type="entry name" value="AminoTfrase-like_pln_mobile"/>
</dbReference>
<dbReference type="Pfam" id="PF10536">
    <property type="entry name" value="PMD"/>
    <property type="match status" value="1"/>
</dbReference>
<evidence type="ECO:0000259" key="1">
    <source>
        <dbReference type="Pfam" id="PF10536"/>
    </source>
</evidence>
<organism evidence="2 3">
    <name type="scientific">Gossypium arboreum</name>
    <name type="common">Tree cotton</name>
    <name type="synonym">Gossypium nanking</name>
    <dbReference type="NCBI Taxonomy" id="29729"/>
    <lineage>
        <taxon>Eukaryota</taxon>
        <taxon>Viridiplantae</taxon>
        <taxon>Streptophyta</taxon>
        <taxon>Embryophyta</taxon>
        <taxon>Tracheophyta</taxon>
        <taxon>Spermatophyta</taxon>
        <taxon>Magnoliopsida</taxon>
        <taxon>eudicotyledons</taxon>
        <taxon>Gunneridae</taxon>
        <taxon>Pentapetalae</taxon>
        <taxon>rosids</taxon>
        <taxon>malvids</taxon>
        <taxon>Malvales</taxon>
        <taxon>Malvaceae</taxon>
        <taxon>Malvoideae</taxon>
        <taxon>Gossypium</taxon>
    </lineage>
</organism>
<accession>A0ABR0Q240</accession>
<dbReference type="PANTHER" id="PTHR46033:SF8">
    <property type="entry name" value="PROTEIN MAINTENANCE OF MERISTEMS-LIKE"/>
    <property type="match status" value="1"/>
</dbReference>
<gene>
    <name evidence="2" type="ORF">PVK06_017054</name>
</gene>
<proteinExistence type="predicted"/>
<feature type="domain" description="Aminotransferase-like plant mobile" evidence="1">
    <location>
        <begin position="3"/>
        <end position="81"/>
    </location>
</feature>